<keyword evidence="1" id="KW-0833">Ubl conjugation pathway</keyword>
<keyword evidence="1 3" id="KW-0808">Transferase</keyword>
<dbReference type="EMBL" id="BCWF01000021">
    <property type="protein sequence ID" value="GAT26383.1"/>
    <property type="molecule type" value="Genomic_DNA"/>
</dbReference>
<comment type="function">
    <text evidence="1">Involved in the post-translational conjugation of arginine to the N-terminal aspartate or glutamate of a protein. This arginylation is required for degradation of the protein via the ubiquitin pathway.</text>
</comment>
<gene>
    <name evidence="3" type="ORF">RIB2604_02100590</name>
</gene>
<evidence type="ECO:0000256" key="1">
    <source>
        <dbReference type="PIRNR" id="PIRNR037207"/>
    </source>
</evidence>
<dbReference type="InterPro" id="IPR016181">
    <property type="entry name" value="Acyl_CoA_acyltransferase"/>
</dbReference>
<dbReference type="Pfam" id="PF04377">
    <property type="entry name" value="ATE_C"/>
    <property type="match status" value="1"/>
</dbReference>
<reference evidence="4" key="2">
    <citation type="submission" date="2016-02" db="EMBL/GenBank/DDBJ databases">
        <title>Genome sequencing of Aspergillus luchuensis NBRC 4314.</title>
        <authorList>
            <person name="Yamada O."/>
        </authorList>
    </citation>
    <scope>NUCLEOTIDE SEQUENCE [LARGE SCALE GENOMIC DNA]</scope>
    <source>
        <strain evidence="4">RIB 2604</strain>
    </source>
</reference>
<comment type="catalytic activity">
    <reaction evidence="1">
        <text>an N-terminal L-alpha-aminoacyl-[protein] + L-arginyl-tRNA(Arg) = an N-terminal L-arginyl-L-aminoacyl-[protein] + tRNA(Arg) + H(+)</text>
        <dbReference type="Rhea" id="RHEA:10208"/>
        <dbReference type="Rhea" id="RHEA-COMP:9658"/>
        <dbReference type="Rhea" id="RHEA-COMP:9673"/>
        <dbReference type="Rhea" id="RHEA-COMP:10636"/>
        <dbReference type="Rhea" id="RHEA-COMP:10638"/>
        <dbReference type="ChEBI" id="CHEBI:15378"/>
        <dbReference type="ChEBI" id="CHEBI:78442"/>
        <dbReference type="ChEBI" id="CHEBI:78513"/>
        <dbReference type="ChEBI" id="CHEBI:78597"/>
        <dbReference type="ChEBI" id="CHEBI:83562"/>
        <dbReference type="EC" id="2.3.2.8"/>
    </reaction>
</comment>
<keyword evidence="1" id="KW-0012">Acyltransferase</keyword>
<name>A0A146FMK3_ASPKA</name>
<dbReference type="PANTHER" id="PTHR21367:SF1">
    <property type="entry name" value="ARGINYL-TRNA--PROTEIN TRANSFERASE 1"/>
    <property type="match status" value="1"/>
</dbReference>
<dbReference type="PIRSF" id="PIRSF037207">
    <property type="entry name" value="ATE1_euk"/>
    <property type="match status" value="1"/>
</dbReference>
<dbReference type="AlphaFoldDB" id="A0A146FMK3"/>
<comment type="similarity">
    <text evidence="1">Belongs to the R-transferase family.</text>
</comment>
<feature type="domain" description="N-end rule aminoacyl transferase C-terminal" evidence="2">
    <location>
        <begin position="197"/>
        <end position="331"/>
    </location>
</feature>
<reference evidence="3 4" key="1">
    <citation type="journal article" date="2016" name="DNA Res.">
        <title>Genome sequence of Aspergillus luchuensis NBRC 4314.</title>
        <authorList>
            <person name="Yamada O."/>
            <person name="Machida M."/>
            <person name="Hosoyama A."/>
            <person name="Goto M."/>
            <person name="Takahashi T."/>
            <person name="Futagami T."/>
            <person name="Yamagata Y."/>
            <person name="Takeuchi M."/>
            <person name="Kobayashi T."/>
            <person name="Koike H."/>
            <person name="Abe K."/>
            <person name="Asai K."/>
            <person name="Arita M."/>
            <person name="Fujita N."/>
            <person name="Fukuda K."/>
            <person name="Higa K."/>
            <person name="Horikawa H."/>
            <person name="Ishikawa T."/>
            <person name="Jinno K."/>
            <person name="Kato Y."/>
            <person name="Kirimura K."/>
            <person name="Mizutani O."/>
            <person name="Nakasone K."/>
            <person name="Sano M."/>
            <person name="Shiraishi Y."/>
            <person name="Tsukahara M."/>
            <person name="Gomi K."/>
        </authorList>
    </citation>
    <scope>NUCLEOTIDE SEQUENCE [LARGE SCALE GENOMIC DNA]</scope>
    <source>
        <strain evidence="3 4">RIB 2604</strain>
    </source>
</reference>
<proteinExistence type="inferred from homology"/>
<dbReference type="GO" id="GO:0004057">
    <property type="term" value="F:arginyl-tRNA--protein transferase activity"/>
    <property type="evidence" value="ECO:0007669"/>
    <property type="project" value="UniProtKB-EC"/>
</dbReference>
<evidence type="ECO:0000313" key="3">
    <source>
        <dbReference type="EMBL" id="GAT26383.1"/>
    </source>
</evidence>
<comment type="caution">
    <text evidence="3">The sequence shown here is derived from an EMBL/GenBank/DDBJ whole genome shotgun (WGS) entry which is preliminary data.</text>
</comment>
<accession>A0A146FMK3</accession>
<dbReference type="SUPFAM" id="SSF55729">
    <property type="entry name" value="Acyl-CoA N-acyltransferases (Nat)"/>
    <property type="match status" value="1"/>
</dbReference>
<dbReference type="EC" id="2.3.2.8" evidence="1"/>
<dbReference type="GO" id="GO:0005737">
    <property type="term" value="C:cytoplasm"/>
    <property type="evidence" value="ECO:0007669"/>
    <property type="project" value="TreeGrafter"/>
</dbReference>
<sequence length="467" mass="53495">MEPIVDAEQARKLSLFRPLGYQRNSCGYCKSDNGSESLRTHPLLFSAVVVHRGNVVVLPDGTADARLLQVPPTTLVRFLYARRIMKLWSTGAGEACIDFSFRLEASAFTPRKDQRKAINRWNKFVLGPEYIRRAAYLCPKTREEKKRRKCNFDLLGAVHEAEYSNVKRPIDPKTKRPLEPAHRFEVNLEGDSISQAKYELFLKYQTKVHKEDASKWANKDFKRFLCSGMTRSPANAAKSDEKKLGSWHQCYRLDGKLIAVAVLDLMPNGVSSVYIFYDPEYEQWEFGKLSAMREIAFAIEAQYQYYYMGYYIHSCQKMRYKGTFRPQYILDPESHTWDPLDGELSKKLDERPYVSLSRDRQNTITTTTTTGDNNTATQEEADAEINDEEVSLFDLNMPGNMTLDEIKSLDLDHWLLLVHGTFVHMIDLVGWEKMPIDNPQSVKGIIAELAAVLGPEVVKNSAVVLFD</sequence>
<protein>
    <recommendedName>
        <fullName evidence="1">Arginyl-tRNA--protein transferase 1</fullName>
        <shortName evidence="1">Arginyltransferase 1</shortName>
        <shortName evidence="1">R-transferase 1</shortName>
        <ecNumber evidence="1">2.3.2.8</ecNumber>
    </recommendedName>
    <alternativeName>
        <fullName evidence="1">Arginine-tRNA--protein transferase 1</fullName>
    </alternativeName>
</protein>
<evidence type="ECO:0000313" key="4">
    <source>
        <dbReference type="Proteomes" id="UP000075230"/>
    </source>
</evidence>
<dbReference type="PANTHER" id="PTHR21367">
    <property type="entry name" value="ARGININE-TRNA-PROTEIN TRANSFERASE 1"/>
    <property type="match status" value="1"/>
</dbReference>
<dbReference type="Proteomes" id="UP000075230">
    <property type="component" value="Unassembled WGS sequence"/>
</dbReference>
<evidence type="ECO:0000259" key="2">
    <source>
        <dbReference type="Pfam" id="PF04377"/>
    </source>
</evidence>
<dbReference type="VEuPathDB" id="FungiDB:ASPFODRAFT_213448"/>
<dbReference type="InterPro" id="IPR030700">
    <property type="entry name" value="N-end_Aminoacyl_Trfase"/>
</dbReference>
<dbReference type="InterPro" id="IPR007472">
    <property type="entry name" value="N-end_Aminoacyl_Trfase_C"/>
</dbReference>
<dbReference type="InterPro" id="IPR017137">
    <property type="entry name" value="Arg-tRNA-P_Trfase_1_euk"/>
</dbReference>
<organism evidence="3 4">
    <name type="scientific">Aspergillus kawachii</name>
    <name type="common">White koji mold</name>
    <name type="synonym">Aspergillus awamori var. kawachi</name>
    <dbReference type="NCBI Taxonomy" id="1069201"/>
    <lineage>
        <taxon>Eukaryota</taxon>
        <taxon>Fungi</taxon>
        <taxon>Dikarya</taxon>
        <taxon>Ascomycota</taxon>
        <taxon>Pezizomycotina</taxon>
        <taxon>Eurotiomycetes</taxon>
        <taxon>Eurotiomycetidae</taxon>
        <taxon>Eurotiales</taxon>
        <taxon>Aspergillaceae</taxon>
        <taxon>Aspergillus</taxon>
        <taxon>Aspergillus subgen. Circumdati</taxon>
    </lineage>
</organism>